<name>A0A1M6R5B9_9BACT</name>
<dbReference type="EMBL" id="FRAW01000003">
    <property type="protein sequence ID" value="SHK27527.1"/>
    <property type="molecule type" value="Genomic_DNA"/>
</dbReference>
<organism evidence="1 2">
    <name type="scientific">Fibrobacter intestinalis</name>
    <dbReference type="NCBI Taxonomy" id="28122"/>
    <lineage>
        <taxon>Bacteria</taxon>
        <taxon>Pseudomonadati</taxon>
        <taxon>Fibrobacterota</taxon>
        <taxon>Fibrobacteria</taxon>
        <taxon>Fibrobacterales</taxon>
        <taxon>Fibrobacteraceae</taxon>
        <taxon>Fibrobacter</taxon>
    </lineage>
</organism>
<evidence type="ECO:0000313" key="2">
    <source>
        <dbReference type="Proteomes" id="UP000184275"/>
    </source>
</evidence>
<dbReference type="AlphaFoldDB" id="A0A1M6R5B9"/>
<proteinExistence type="predicted"/>
<gene>
    <name evidence="1" type="ORF">SAMN05720469_103112</name>
</gene>
<dbReference type="Proteomes" id="UP000184275">
    <property type="component" value="Unassembled WGS sequence"/>
</dbReference>
<sequence>MLMKFLFPLLLFAAISFAKPLVVYTGVYSVSEDKSLGNIKMFAPMFFEIFSKWQASNALPFDLVLETDAEETKHLAADPISMAILVTRDDLQIEHFKRLGVTKTTQNLGFSVLFYQTRKTENGTVNTILAALPLNSYMSNEKPLSISEREPDRALMTKKIANELIRNRFAKRVRKLGIDEIEIATECSEGECRVKDFKKKGLEIGQSVTLNTEQGDFEAYIVDAKGTLEFDEGGAVELISSAGGAKGKASNLKGYSEETWQVVNVEITSKKAAQLFRNEPTQAQIAQWYSDFLSETGKAVLPPISGLKWTQNSMGYTEMILASADGDMEKFVMTPARYRVTLGFSGVANGVVKKNTIEEIWAYKIWLTHKTNHQKAKEEEFTTSKKVTVQSQEHREIDVFRDLLHVSVKKLATKGE</sequence>
<protein>
    <submittedName>
        <fullName evidence="1">Uncharacterized protein</fullName>
    </submittedName>
</protein>
<accession>A0A1M6R5B9</accession>
<keyword evidence="2" id="KW-1185">Reference proteome</keyword>
<reference evidence="2" key="1">
    <citation type="submission" date="2016-11" db="EMBL/GenBank/DDBJ databases">
        <authorList>
            <person name="Varghese N."/>
            <person name="Submissions S."/>
        </authorList>
    </citation>
    <scope>NUCLEOTIDE SEQUENCE [LARGE SCALE GENOMIC DNA]</scope>
    <source>
        <strain evidence="2">UWOS</strain>
    </source>
</reference>
<evidence type="ECO:0000313" key="1">
    <source>
        <dbReference type="EMBL" id="SHK27527.1"/>
    </source>
</evidence>